<dbReference type="Proteomes" id="UP000276133">
    <property type="component" value="Unassembled WGS sequence"/>
</dbReference>
<gene>
    <name evidence="1" type="ORF">BpHYR1_031190</name>
</gene>
<dbReference type="EMBL" id="REGN01004511">
    <property type="protein sequence ID" value="RNA17183.1"/>
    <property type="molecule type" value="Genomic_DNA"/>
</dbReference>
<accession>A0A3M7R0V2</accession>
<organism evidence="1 2">
    <name type="scientific">Brachionus plicatilis</name>
    <name type="common">Marine rotifer</name>
    <name type="synonym">Brachionus muelleri</name>
    <dbReference type="NCBI Taxonomy" id="10195"/>
    <lineage>
        <taxon>Eukaryota</taxon>
        <taxon>Metazoa</taxon>
        <taxon>Spiralia</taxon>
        <taxon>Gnathifera</taxon>
        <taxon>Rotifera</taxon>
        <taxon>Eurotatoria</taxon>
        <taxon>Monogononta</taxon>
        <taxon>Pseudotrocha</taxon>
        <taxon>Ploima</taxon>
        <taxon>Brachionidae</taxon>
        <taxon>Brachionus</taxon>
    </lineage>
</organism>
<evidence type="ECO:0000313" key="1">
    <source>
        <dbReference type="EMBL" id="RNA17183.1"/>
    </source>
</evidence>
<dbReference type="AlphaFoldDB" id="A0A3M7R0V2"/>
<comment type="caution">
    <text evidence="1">The sequence shown here is derived from an EMBL/GenBank/DDBJ whole genome shotgun (WGS) entry which is preliminary data.</text>
</comment>
<evidence type="ECO:0000313" key="2">
    <source>
        <dbReference type="Proteomes" id="UP000276133"/>
    </source>
</evidence>
<keyword evidence="2" id="KW-1185">Reference proteome</keyword>
<proteinExistence type="predicted"/>
<reference evidence="1 2" key="1">
    <citation type="journal article" date="2018" name="Sci. Rep.">
        <title>Genomic signatures of local adaptation to the degree of environmental predictability in rotifers.</title>
        <authorList>
            <person name="Franch-Gras L."/>
            <person name="Hahn C."/>
            <person name="Garcia-Roger E.M."/>
            <person name="Carmona M.J."/>
            <person name="Serra M."/>
            <person name="Gomez A."/>
        </authorList>
    </citation>
    <scope>NUCLEOTIDE SEQUENCE [LARGE SCALE GENOMIC DNA]</scope>
    <source>
        <strain evidence="1">HYR1</strain>
    </source>
</reference>
<sequence>MQKKKIFCDSKNYGMLPLIRELLFIDSVKMILTRMMHVKNIIKQTVDIINASQKVCKLYEKLKI</sequence>
<name>A0A3M7R0V2_BRAPC</name>
<protein>
    <submittedName>
        <fullName evidence="1">Uncharacterized protein</fullName>
    </submittedName>
</protein>